<dbReference type="RefSeq" id="WP_000429632.1">
    <property type="nucleotide sequence ID" value="NZ_CP009335.1"/>
</dbReference>
<evidence type="ECO:0000313" key="3">
    <source>
        <dbReference type="Proteomes" id="UP000031876"/>
    </source>
</evidence>
<name>A0A0B5NY56_BACTU</name>
<sequence length="340" mass="39257">MENNDIQFTSLQMRTDRFGWAGIQYTNKKQAILYTRNGGVEWDVVNPLNSIVLFGYPINARSSWAYGLTKTNDDLLPAIFYTVNRGERWSEFILPIEEEWEKSTDVQVQLHATNMDSIWIVLSRKLASNKFEHNLYYLKTKGEVWKKIKNISISDSISGITFINELIGFISLHKQYETSAVFKTMDGGGSWQPIKDIPSLEGSNNETSMAYKAIYKNNLLVIPTKMNNDVFFMNYSVDKGNSWHISNKTINTSKAAVSFFSSYYGWVINSEHGSVYQLIKKGAKWIKVSSNPLLKNVFCLHFFNRRKGWACNKKEIFTTTDRGITWKKVVYKINDIYKLV</sequence>
<dbReference type="Proteomes" id="UP000031876">
    <property type="component" value="Chromosome"/>
</dbReference>
<evidence type="ECO:0000313" key="1">
    <source>
        <dbReference type="EMBL" id="AJG77108.1"/>
    </source>
</evidence>
<dbReference type="SUPFAM" id="SSF110296">
    <property type="entry name" value="Oligoxyloglucan reducing end-specific cellobiohydrolase"/>
    <property type="match status" value="1"/>
</dbReference>
<dbReference type="AlphaFoldDB" id="A0A0B5NY56"/>
<protein>
    <submittedName>
        <fullName evidence="1">BNR/Asp-box repeat family protein</fullName>
    </submittedName>
</protein>
<dbReference type="KEGG" id="btw:BF38_4179"/>
<evidence type="ECO:0000313" key="4">
    <source>
        <dbReference type="Proteomes" id="UP000501107"/>
    </source>
</evidence>
<reference evidence="1 3" key="1">
    <citation type="journal article" date="2015" name="Genome Announc.">
        <title>Complete genome sequences for 35 biothreat assay-relevant bacillus species.</title>
        <authorList>
            <person name="Johnson S.L."/>
            <person name="Daligault H.E."/>
            <person name="Davenport K.W."/>
            <person name="Jaissle J."/>
            <person name="Frey K.G."/>
            <person name="Ladner J.T."/>
            <person name="Broomall S.M."/>
            <person name="Bishop-Lilly K.A."/>
            <person name="Bruce D.C."/>
            <person name="Gibbons H.S."/>
            <person name="Coyne S.R."/>
            <person name="Lo C.C."/>
            <person name="Meincke L."/>
            <person name="Munk A.C."/>
            <person name="Koroleva G.I."/>
            <person name="Rosenzweig C.N."/>
            <person name="Palacios G.F."/>
            <person name="Redden C.L."/>
            <person name="Minogue T.D."/>
            <person name="Chain P.S."/>
        </authorList>
    </citation>
    <scope>NUCLEOTIDE SEQUENCE [LARGE SCALE GENOMIC DNA]</scope>
    <source>
        <strain evidence="1 3">HD1011</strain>
    </source>
</reference>
<dbReference type="EMBL" id="CP009335">
    <property type="protein sequence ID" value="AJG77108.1"/>
    <property type="molecule type" value="Genomic_DNA"/>
</dbReference>
<gene>
    <name evidence="1" type="ORF">BF38_4179</name>
    <name evidence="2" type="ORF">FOC89_28640</name>
</gene>
<accession>A0A0B5NY56</accession>
<dbReference type="Gene3D" id="2.130.10.10">
    <property type="entry name" value="YVTN repeat-like/Quinoprotein amine dehydrogenase"/>
    <property type="match status" value="2"/>
</dbReference>
<dbReference type="InterPro" id="IPR015943">
    <property type="entry name" value="WD40/YVTN_repeat-like_dom_sf"/>
</dbReference>
<proteinExistence type="predicted"/>
<reference evidence="2 4" key="2">
    <citation type="submission" date="2020-05" db="EMBL/GenBank/DDBJ databases">
        <title>FDA dAtabase for Regulatory Grade micrObial Sequences (FDA-ARGOS): Supporting development and validation of Infectious Disease Dx tests.</title>
        <authorList>
            <person name="Nelson B."/>
            <person name="Plummer A."/>
            <person name="Tallon L."/>
            <person name="Sadzewicz L."/>
            <person name="Zhao X."/>
            <person name="Vavikolanu K."/>
            <person name="Mehta A."/>
            <person name="Aluvathingal J."/>
            <person name="Nadendla S."/>
            <person name="Myers T."/>
            <person name="Yan Y."/>
            <person name="Sichtig H."/>
        </authorList>
    </citation>
    <scope>NUCLEOTIDE SEQUENCE [LARGE SCALE GENOMIC DNA]</scope>
    <source>
        <strain evidence="2 4">FDAARGOS_795</strain>
    </source>
</reference>
<organism evidence="2 4">
    <name type="scientific">Bacillus thuringiensis</name>
    <dbReference type="NCBI Taxonomy" id="1428"/>
    <lineage>
        <taxon>Bacteria</taxon>
        <taxon>Bacillati</taxon>
        <taxon>Bacillota</taxon>
        <taxon>Bacilli</taxon>
        <taxon>Bacillales</taxon>
        <taxon>Bacillaceae</taxon>
        <taxon>Bacillus</taxon>
        <taxon>Bacillus cereus group</taxon>
    </lineage>
</organism>
<dbReference type="Proteomes" id="UP000501107">
    <property type="component" value="Chromosome"/>
</dbReference>
<dbReference type="EMBL" id="CP053980">
    <property type="protein sequence ID" value="QKH27751.1"/>
    <property type="molecule type" value="Genomic_DNA"/>
</dbReference>
<evidence type="ECO:0000313" key="2">
    <source>
        <dbReference type="EMBL" id="QKH27751.1"/>
    </source>
</evidence>